<reference evidence="1" key="5">
    <citation type="journal article" date="2021" name="G3 (Bethesda)">
        <title>Aegilops tauschii genome assembly Aet v5.0 features greater sequence contiguity and improved annotation.</title>
        <authorList>
            <person name="Wang L."/>
            <person name="Zhu T."/>
            <person name="Rodriguez J.C."/>
            <person name="Deal K.R."/>
            <person name="Dubcovsky J."/>
            <person name="McGuire P.E."/>
            <person name="Lux T."/>
            <person name="Spannagl M."/>
            <person name="Mayer K.F.X."/>
            <person name="Baldrich P."/>
            <person name="Meyers B.C."/>
            <person name="Huo N."/>
            <person name="Gu Y.Q."/>
            <person name="Zhou H."/>
            <person name="Devos K.M."/>
            <person name="Bennetzen J.L."/>
            <person name="Unver T."/>
            <person name="Budak H."/>
            <person name="Gulick P.J."/>
            <person name="Galiba G."/>
            <person name="Kalapos B."/>
            <person name="Nelson D.R."/>
            <person name="Li P."/>
            <person name="You F.M."/>
            <person name="Luo M.C."/>
            <person name="Dvorak J."/>
        </authorList>
    </citation>
    <scope>NUCLEOTIDE SEQUENCE [LARGE SCALE GENOMIC DNA]</scope>
    <source>
        <strain evidence="1">cv. AL8/78</strain>
    </source>
</reference>
<sequence length="95" mass="11008">LVVHIHLPIQSRNRTYRHDTVNRLVVILSPSEESKPRARESRRTRRRLLLPLCFGIQLPPPPPHLAATLYSTGLQLLISSHIYTRPPNLFSEREI</sequence>
<reference evidence="2" key="2">
    <citation type="journal article" date="2017" name="Nat. Plants">
        <title>The Aegilops tauschii genome reveals multiple impacts of transposons.</title>
        <authorList>
            <person name="Zhao G."/>
            <person name="Zou C."/>
            <person name="Li K."/>
            <person name="Wang K."/>
            <person name="Li T."/>
            <person name="Gao L."/>
            <person name="Zhang X."/>
            <person name="Wang H."/>
            <person name="Yang Z."/>
            <person name="Liu X."/>
            <person name="Jiang W."/>
            <person name="Mao L."/>
            <person name="Kong X."/>
            <person name="Jiao Y."/>
            <person name="Jia J."/>
        </authorList>
    </citation>
    <scope>NUCLEOTIDE SEQUENCE [LARGE SCALE GENOMIC DNA]</scope>
    <source>
        <strain evidence="2">cv. AL8/78</strain>
    </source>
</reference>
<dbReference type="EnsemblPlants" id="AET4Gv20546600.1">
    <property type="protein sequence ID" value="AET4Gv20546600.1"/>
    <property type="gene ID" value="AET4Gv20546600"/>
</dbReference>
<reference evidence="2" key="1">
    <citation type="journal article" date="2014" name="Science">
        <title>Ancient hybridizations among the ancestral genomes of bread wheat.</title>
        <authorList>
            <consortium name="International Wheat Genome Sequencing Consortium,"/>
            <person name="Marcussen T."/>
            <person name="Sandve S.R."/>
            <person name="Heier L."/>
            <person name="Spannagl M."/>
            <person name="Pfeifer M."/>
            <person name="Jakobsen K.S."/>
            <person name="Wulff B.B."/>
            <person name="Steuernagel B."/>
            <person name="Mayer K.F."/>
            <person name="Olsen O.A."/>
        </authorList>
    </citation>
    <scope>NUCLEOTIDE SEQUENCE [LARGE SCALE GENOMIC DNA]</scope>
    <source>
        <strain evidence="2">cv. AL8/78</strain>
    </source>
</reference>
<dbReference type="Gramene" id="AET4Gv20546600.1">
    <property type="protein sequence ID" value="AET4Gv20546600.1"/>
    <property type="gene ID" value="AET4Gv20546600"/>
</dbReference>
<keyword evidence="2" id="KW-1185">Reference proteome</keyword>
<evidence type="ECO:0000313" key="2">
    <source>
        <dbReference type="Proteomes" id="UP000015105"/>
    </source>
</evidence>
<dbReference type="AlphaFoldDB" id="A0A453IFR9"/>
<reference evidence="1" key="3">
    <citation type="journal article" date="2017" name="Nature">
        <title>Genome sequence of the progenitor of the wheat D genome Aegilops tauschii.</title>
        <authorList>
            <person name="Luo M.C."/>
            <person name="Gu Y.Q."/>
            <person name="Puiu D."/>
            <person name="Wang H."/>
            <person name="Twardziok S.O."/>
            <person name="Deal K.R."/>
            <person name="Huo N."/>
            <person name="Zhu T."/>
            <person name="Wang L."/>
            <person name="Wang Y."/>
            <person name="McGuire P.E."/>
            <person name="Liu S."/>
            <person name="Long H."/>
            <person name="Ramasamy R.K."/>
            <person name="Rodriguez J.C."/>
            <person name="Van S.L."/>
            <person name="Yuan L."/>
            <person name="Wang Z."/>
            <person name="Xia Z."/>
            <person name="Xiao L."/>
            <person name="Anderson O.D."/>
            <person name="Ouyang S."/>
            <person name="Liang Y."/>
            <person name="Zimin A.V."/>
            <person name="Pertea G."/>
            <person name="Qi P."/>
            <person name="Bennetzen J.L."/>
            <person name="Dai X."/>
            <person name="Dawson M.W."/>
            <person name="Muller H.G."/>
            <person name="Kugler K."/>
            <person name="Rivarola-Duarte L."/>
            <person name="Spannagl M."/>
            <person name="Mayer K.F.X."/>
            <person name="Lu F.H."/>
            <person name="Bevan M.W."/>
            <person name="Leroy P."/>
            <person name="Li P."/>
            <person name="You F.M."/>
            <person name="Sun Q."/>
            <person name="Liu Z."/>
            <person name="Lyons E."/>
            <person name="Wicker T."/>
            <person name="Salzberg S.L."/>
            <person name="Devos K.M."/>
            <person name="Dvorak J."/>
        </authorList>
    </citation>
    <scope>NUCLEOTIDE SEQUENCE [LARGE SCALE GENOMIC DNA]</scope>
    <source>
        <strain evidence="1">cv. AL8/78</strain>
    </source>
</reference>
<protein>
    <submittedName>
        <fullName evidence="1">Uncharacterized protein</fullName>
    </submittedName>
</protein>
<dbReference type="Proteomes" id="UP000015105">
    <property type="component" value="Chromosome 4D"/>
</dbReference>
<name>A0A453IFR9_AEGTS</name>
<reference evidence="1" key="4">
    <citation type="submission" date="2019-03" db="UniProtKB">
        <authorList>
            <consortium name="EnsemblPlants"/>
        </authorList>
    </citation>
    <scope>IDENTIFICATION</scope>
</reference>
<evidence type="ECO:0000313" key="1">
    <source>
        <dbReference type="EnsemblPlants" id="AET4Gv20546600.1"/>
    </source>
</evidence>
<proteinExistence type="predicted"/>
<accession>A0A453IFR9</accession>
<organism evidence="1 2">
    <name type="scientific">Aegilops tauschii subsp. strangulata</name>
    <name type="common">Goatgrass</name>
    <dbReference type="NCBI Taxonomy" id="200361"/>
    <lineage>
        <taxon>Eukaryota</taxon>
        <taxon>Viridiplantae</taxon>
        <taxon>Streptophyta</taxon>
        <taxon>Embryophyta</taxon>
        <taxon>Tracheophyta</taxon>
        <taxon>Spermatophyta</taxon>
        <taxon>Magnoliopsida</taxon>
        <taxon>Liliopsida</taxon>
        <taxon>Poales</taxon>
        <taxon>Poaceae</taxon>
        <taxon>BOP clade</taxon>
        <taxon>Pooideae</taxon>
        <taxon>Triticodae</taxon>
        <taxon>Triticeae</taxon>
        <taxon>Triticinae</taxon>
        <taxon>Aegilops</taxon>
    </lineage>
</organism>